<evidence type="ECO:0000259" key="1">
    <source>
        <dbReference type="Pfam" id="PF13474"/>
    </source>
</evidence>
<dbReference type="KEGG" id="lto:RGQ30_23560"/>
<dbReference type="InterPro" id="IPR032710">
    <property type="entry name" value="NTF2-like_dom_sf"/>
</dbReference>
<dbReference type="Gene3D" id="3.10.450.50">
    <property type="match status" value="1"/>
</dbReference>
<dbReference type="Proteomes" id="UP001329151">
    <property type="component" value="Chromosome"/>
</dbReference>
<dbReference type="Pfam" id="PF13474">
    <property type="entry name" value="SnoaL_3"/>
    <property type="match status" value="1"/>
</dbReference>
<dbReference type="EMBL" id="AP028947">
    <property type="protein sequence ID" value="BET26855.1"/>
    <property type="molecule type" value="Genomic_DNA"/>
</dbReference>
<dbReference type="InterPro" id="IPR037401">
    <property type="entry name" value="SnoaL-like"/>
</dbReference>
<proteinExistence type="predicted"/>
<gene>
    <name evidence="2" type="ORF">RGQ30_23560</name>
</gene>
<evidence type="ECO:0000313" key="3">
    <source>
        <dbReference type="Proteomes" id="UP001329151"/>
    </source>
</evidence>
<keyword evidence="3" id="KW-1185">Reference proteome</keyword>
<dbReference type="SUPFAM" id="SSF54427">
    <property type="entry name" value="NTF2-like"/>
    <property type="match status" value="1"/>
</dbReference>
<dbReference type="AlphaFoldDB" id="A0AA86J858"/>
<name>A0AA86J858_9BURK</name>
<sequence length="140" mass="15988">MDAIKALLESWKQAVLEENLDKIMSHYSDNVVAFDAIMKLQFVGKTNYAAHWKECLNMCPGGIVFELHDLAIHHANDVAFCHYLTRCGSVEDFGKENASWMRATVCLRLQQGEWKIVHEHFSAPFDPETSKAIFDTQRVS</sequence>
<reference evidence="2 3" key="1">
    <citation type="submission" date="2023-10" db="EMBL/GenBank/DDBJ databases">
        <title>Complete Genome Sequence of Limnobacter thiooxidans CS-K2T, Isolated from freshwater lake sediments in Bavaria, Germany.</title>
        <authorList>
            <person name="Naruki M."/>
            <person name="Watanabe A."/>
            <person name="Warashina T."/>
            <person name="Morita T."/>
            <person name="Arakawa K."/>
        </authorList>
    </citation>
    <scope>NUCLEOTIDE SEQUENCE [LARGE SCALE GENOMIC DNA]</scope>
    <source>
        <strain evidence="2 3">CS-K2</strain>
    </source>
</reference>
<organism evidence="2 3">
    <name type="scientific">Limnobacter thiooxidans</name>
    <dbReference type="NCBI Taxonomy" id="131080"/>
    <lineage>
        <taxon>Bacteria</taxon>
        <taxon>Pseudomonadati</taxon>
        <taxon>Pseudomonadota</taxon>
        <taxon>Betaproteobacteria</taxon>
        <taxon>Burkholderiales</taxon>
        <taxon>Burkholderiaceae</taxon>
        <taxon>Limnobacter</taxon>
    </lineage>
</organism>
<feature type="domain" description="SnoaL-like" evidence="1">
    <location>
        <begin position="4"/>
        <end position="125"/>
    </location>
</feature>
<evidence type="ECO:0000313" key="2">
    <source>
        <dbReference type="EMBL" id="BET26855.1"/>
    </source>
</evidence>
<protein>
    <recommendedName>
        <fullName evidence="1">SnoaL-like domain-containing protein</fullName>
    </recommendedName>
</protein>
<accession>A0AA86J858</accession>
<dbReference type="RefSeq" id="WP_130555713.1">
    <property type="nucleotide sequence ID" value="NZ_AP028947.1"/>
</dbReference>